<dbReference type="PATRIC" id="fig|931277.6.peg.1066"/>
<dbReference type="AlphaFoldDB" id="M0MNS8"/>
<comment type="caution">
    <text evidence="1">The sequence shown here is derived from an EMBL/GenBank/DDBJ whole genome shotgun (WGS) entry which is preliminary data.</text>
</comment>
<keyword evidence="2" id="KW-1185">Reference proteome</keyword>
<reference evidence="1 2" key="1">
    <citation type="journal article" date="2014" name="PLoS Genet.">
        <title>Phylogenetically driven sequencing of extremely halophilic archaea reveals strategies for static and dynamic osmo-response.</title>
        <authorList>
            <person name="Becker E.A."/>
            <person name="Seitzer P.M."/>
            <person name="Tritt A."/>
            <person name="Larsen D."/>
            <person name="Krusor M."/>
            <person name="Yao A.I."/>
            <person name="Wu D."/>
            <person name="Madern D."/>
            <person name="Eisen J.A."/>
            <person name="Darling A.E."/>
            <person name="Facciotti M.T."/>
        </authorList>
    </citation>
    <scope>NUCLEOTIDE SEQUENCE [LARGE SCALE GENOMIC DNA]</scope>
    <source>
        <strain evidence="1 2">DSM 1307</strain>
    </source>
</reference>
<dbReference type="EMBL" id="AOMC01000079">
    <property type="protein sequence ID" value="EMA47321.1"/>
    <property type="molecule type" value="Genomic_DNA"/>
</dbReference>
<dbReference type="Proteomes" id="UP000011568">
    <property type="component" value="Unassembled WGS sequence"/>
</dbReference>
<dbReference type="STRING" id="931277.C448_05473"/>
<evidence type="ECO:0000313" key="1">
    <source>
        <dbReference type="EMBL" id="EMA47321.1"/>
    </source>
</evidence>
<organism evidence="1 2">
    <name type="scientific">Halococcus morrhuae DSM 1307</name>
    <dbReference type="NCBI Taxonomy" id="931277"/>
    <lineage>
        <taxon>Archaea</taxon>
        <taxon>Methanobacteriati</taxon>
        <taxon>Methanobacteriota</taxon>
        <taxon>Stenosarchaea group</taxon>
        <taxon>Halobacteria</taxon>
        <taxon>Halobacteriales</taxon>
        <taxon>Halococcaceae</taxon>
        <taxon>Halococcus</taxon>
    </lineage>
</organism>
<protein>
    <submittedName>
        <fullName evidence="1">Transposase (ISHnew96)</fullName>
    </submittedName>
</protein>
<accession>M0MNS8</accession>
<name>M0MNS8_HALMO</name>
<sequence length="54" mass="5989">MAALETVSAEDLRHDLAEVDDADLVQRLMATITYKEINQLTQAETAKLYGFSST</sequence>
<proteinExistence type="predicted"/>
<evidence type="ECO:0000313" key="2">
    <source>
        <dbReference type="Proteomes" id="UP000011568"/>
    </source>
</evidence>
<gene>
    <name evidence="1" type="ORF">C448_05473</name>
</gene>
<dbReference type="eggNOG" id="arCOG02128">
    <property type="taxonomic scope" value="Archaea"/>
</dbReference>